<dbReference type="PROSITE" id="PS50109">
    <property type="entry name" value="HIS_KIN"/>
    <property type="match status" value="1"/>
</dbReference>
<dbReference type="InterPro" id="IPR005467">
    <property type="entry name" value="His_kinase_dom"/>
</dbReference>
<protein>
    <recommendedName>
        <fullName evidence="2">histidine kinase</fullName>
        <ecNumber evidence="2">2.7.13.3</ecNumber>
    </recommendedName>
</protein>
<dbReference type="InterPro" id="IPR029016">
    <property type="entry name" value="GAF-like_dom_sf"/>
</dbReference>
<dbReference type="InterPro" id="IPR004358">
    <property type="entry name" value="Sig_transdc_His_kin-like_C"/>
</dbReference>
<dbReference type="Pfam" id="PF02518">
    <property type="entry name" value="HATPase_c"/>
    <property type="match status" value="1"/>
</dbReference>
<dbReference type="InterPro" id="IPR035965">
    <property type="entry name" value="PAS-like_dom_sf"/>
</dbReference>
<dbReference type="NCBIfam" id="TIGR00229">
    <property type="entry name" value="sensory_box"/>
    <property type="match status" value="1"/>
</dbReference>
<dbReference type="Gene3D" id="3.30.450.20">
    <property type="entry name" value="PAS domain"/>
    <property type="match status" value="3"/>
</dbReference>
<reference evidence="11 12" key="1">
    <citation type="submission" date="2020-08" db="EMBL/GenBank/DDBJ databases">
        <title>Genomic Encyclopedia of Type Strains, Phase IV (KMG-IV): sequencing the most valuable type-strain genomes for metagenomic binning, comparative biology and taxonomic classification.</title>
        <authorList>
            <person name="Goeker M."/>
        </authorList>
    </citation>
    <scope>NUCLEOTIDE SEQUENCE [LARGE SCALE GENOMIC DNA]</scope>
    <source>
        <strain evidence="11 12">DSM 29007</strain>
    </source>
</reference>
<dbReference type="Pfam" id="PF00989">
    <property type="entry name" value="PAS"/>
    <property type="match status" value="1"/>
</dbReference>
<evidence type="ECO:0000256" key="2">
    <source>
        <dbReference type="ARBA" id="ARBA00012438"/>
    </source>
</evidence>
<dbReference type="GO" id="GO:0009927">
    <property type="term" value="F:histidine phosphotransfer kinase activity"/>
    <property type="evidence" value="ECO:0007669"/>
    <property type="project" value="TreeGrafter"/>
</dbReference>
<dbReference type="CDD" id="cd16922">
    <property type="entry name" value="HATPase_EvgS-ArcB-TorS-like"/>
    <property type="match status" value="1"/>
</dbReference>
<dbReference type="CDD" id="cd00130">
    <property type="entry name" value="PAS"/>
    <property type="match status" value="3"/>
</dbReference>
<feature type="region of interest" description="Disordered" evidence="7">
    <location>
        <begin position="1022"/>
        <end position="1046"/>
    </location>
</feature>
<dbReference type="Pfam" id="PF08448">
    <property type="entry name" value="PAS_4"/>
    <property type="match status" value="1"/>
</dbReference>
<dbReference type="GO" id="GO:0005886">
    <property type="term" value="C:plasma membrane"/>
    <property type="evidence" value="ECO:0007669"/>
    <property type="project" value="TreeGrafter"/>
</dbReference>
<comment type="catalytic activity">
    <reaction evidence="1">
        <text>ATP + protein L-histidine = ADP + protein N-phospho-L-histidine.</text>
        <dbReference type="EC" id="2.7.13.3"/>
    </reaction>
</comment>
<evidence type="ECO:0000313" key="12">
    <source>
        <dbReference type="Proteomes" id="UP000582837"/>
    </source>
</evidence>
<dbReference type="EC" id="2.7.13.3" evidence="2"/>
<keyword evidence="6" id="KW-0175">Coiled coil</keyword>
<dbReference type="SMART" id="SM00065">
    <property type="entry name" value="GAF"/>
    <property type="match status" value="1"/>
</dbReference>
<evidence type="ECO:0000259" key="9">
    <source>
        <dbReference type="PROSITE" id="PS50112"/>
    </source>
</evidence>
<dbReference type="SUPFAM" id="SSF47384">
    <property type="entry name" value="Homodimeric domain of signal transducing histidine kinase"/>
    <property type="match status" value="1"/>
</dbReference>
<dbReference type="RefSeq" id="WP_170038170.1">
    <property type="nucleotide sequence ID" value="NZ_JABDTL010000002.1"/>
</dbReference>
<dbReference type="FunFam" id="3.30.565.10:FF:000010">
    <property type="entry name" value="Sensor histidine kinase RcsC"/>
    <property type="match status" value="1"/>
</dbReference>
<keyword evidence="5" id="KW-0418">Kinase</keyword>
<accession>A0A841GUN1</accession>
<dbReference type="SMART" id="SM00086">
    <property type="entry name" value="PAC"/>
    <property type="match status" value="3"/>
</dbReference>
<dbReference type="InterPro" id="IPR003594">
    <property type="entry name" value="HATPase_dom"/>
</dbReference>
<feature type="coiled-coil region" evidence="6">
    <location>
        <begin position="598"/>
        <end position="632"/>
    </location>
</feature>
<feature type="compositionally biased region" description="Basic and acidic residues" evidence="7">
    <location>
        <begin position="1022"/>
        <end position="1033"/>
    </location>
</feature>
<dbReference type="PROSITE" id="PS50113">
    <property type="entry name" value="PAC"/>
    <property type="match status" value="3"/>
</dbReference>
<dbReference type="PRINTS" id="PR00344">
    <property type="entry name" value="BCTRLSENSOR"/>
</dbReference>
<dbReference type="Gene3D" id="3.30.565.10">
    <property type="entry name" value="Histidine kinase-like ATPase, C-terminal domain"/>
    <property type="match status" value="1"/>
</dbReference>
<feature type="domain" description="PAC" evidence="10">
    <location>
        <begin position="262"/>
        <end position="313"/>
    </location>
</feature>
<evidence type="ECO:0000256" key="3">
    <source>
        <dbReference type="ARBA" id="ARBA00022553"/>
    </source>
</evidence>
<dbReference type="InterPro" id="IPR013656">
    <property type="entry name" value="PAS_4"/>
</dbReference>
<evidence type="ECO:0000313" key="11">
    <source>
        <dbReference type="EMBL" id="MBB6069138.1"/>
    </source>
</evidence>
<feature type="coiled-coil region" evidence="6">
    <location>
        <begin position="135"/>
        <end position="193"/>
    </location>
</feature>
<feature type="domain" description="PAS" evidence="9">
    <location>
        <begin position="183"/>
        <end position="235"/>
    </location>
</feature>
<dbReference type="Gene3D" id="3.30.450.40">
    <property type="match status" value="1"/>
</dbReference>
<dbReference type="AlphaFoldDB" id="A0A841GUN1"/>
<evidence type="ECO:0000259" key="10">
    <source>
        <dbReference type="PROSITE" id="PS50113"/>
    </source>
</evidence>
<evidence type="ECO:0000256" key="1">
    <source>
        <dbReference type="ARBA" id="ARBA00000085"/>
    </source>
</evidence>
<dbReference type="SMART" id="SM00091">
    <property type="entry name" value="PAS"/>
    <property type="match status" value="3"/>
</dbReference>
<feature type="domain" description="Histidine kinase" evidence="8">
    <location>
        <begin position="632"/>
        <end position="864"/>
    </location>
</feature>
<dbReference type="InterPro" id="IPR036097">
    <property type="entry name" value="HisK_dim/P_sf"/>
</dbReference>
<dbReference type="CDD" id="cd00082">
    <property type="entry name" value="HisKA"/>
    <property type="match status" value="1"/>
</dbReference>
<evidence type="ECO:0000259" key="8">
    <source>
        <dbReference type="PROSITE" id="PS50109"/>
    </source>
</evidence>
<dbReference type="SMART" id="SM00388">
    <property type="entry name" value="HisKA"/>
    <property type="match status" value="1"/>
</dbReference>
<dbReference type="SUPFAM" id="SSF55874">
    <property type="entry name" value="ATPase domain of HSP90 chaperone/DNA topoisomerase II/histidine kinase"/>
    <property type="match status" value="1"/>
</dbReference>
<dbReference type="InterPro" id="IPR000700">
    <property type="entry name" value="PAS-assoc_C"/>
</dbReference>
<feature type="domain" description="PAC" evidence="10">
    <location>
        <begin position="88"/>
        <end position="140"/>
    </location>
</feature>
<dbReference type="Proteomes" id="UP000582837">
    <property type="component" value="Unassembled WGS sequence"/>
</dbReference>
<evidence type="ECO:0000256" key="4">
    <source>
        <dbReference type="ARBA" id="ARBA00022679"/>
    </source>
</evidence>
<keyword evidence="4" id="KW-0808">Transferase</keyword>
<keyword evidence="3" id="KW-0597">Phosphoprotein</keyword>
<dbReference type="Gene3D" id="2.10.70.100">
    <property type="match status" value="1"/>
</dbReference>
<dbReference type="SUPFAM" id="SSF55785">
    <property type="entry name" value="PYP-like sensor domain (PAS domain)"/>
    <property type="match status" value="3"/>
</dbReference>
<dbReference type="InterPro" id="IPR003018">
    <property type="entry name" value="GAF"/>
</dbReference>
<evidence type="ECO:0000256" key="7">
    <source>
        <dbReference type="SAM" id="MobiDB-lite"/>
    </source>
</evidence>
<dbReference type="PANTHER" id="PTHR43047">
    <property type="entry name" value="TWO-COMPONENT HISTIDINE PROTEIN KINASE"/>
    <property type="match status" value="1"/>
</dbReference>
<dbReference type="InterPro" id="IPR013767">
    <property type="entry name" value="PAS_fold"/>
</dbReference>
<dbReference type="PROSITE" id="PS50112">
    <property type="entry name" value="PAS"/>
    <property type="match status" value="1"/>
</dbReference>
<gene>
    <name evidence="11" type="ORF">HNQ61_000753</name>
</gene>
<evidence type="ECO:0000256" key="6">
    <source>
        <dbReference type="SAM" id="Coils"/>
    </source>
</evidence>
<dbReference type="InterPro" id="IPR013655">
    <property type="entry name" value="PAS_fold_3"/>
</dbReference>
<dbReference type="InterPro" id="IPR003661">
    <property type="entry name" value="HisK_dim/P_dom"/>
</dbReference>
<sequence>MVQPLSSSSRISPDTATAVLAQLPEAVMVADAAGRVTWANDAARTLHGGLAVGDGPETYGAAYQTVDGASLLLDEIPLLRAARGETLARAEWRIAREDGSEVVVQGSAAPLVDADGRGTGAVLSFRDASAEYQATRALLEQAAELEMQAEAMQTQAALLEEAQVELEMGSDELSRANREIEDARRQTRTVIDNAASALFLMDEEGRAVLWNPALEAMTGYGPDEIRGRVIHELVHHTRPDGRPYPIAECPFARALHGDVAVTDQEEVFIRADGTFFPVLCSARPLHQEGVNRGAVMEVRDITEQKRTEARDRFYAALAAALQPLSDPAELMSVTARMLGEHLGADRCAYAEVEADQDTFTITGDYARAGVPGIVGTFRMSEFSAEALRLSRAGEPYVVDDVLRDPRVSEADLAAYRQTHIAAVISVPLRKDGRFVAGMAVHQTRPRTWTPDEVELVSSVVQRCWESLERARALRGLRASEQRLQLAQEAGRVGSFDWMIPEDHIVWSPALERLYGLEPGGFSGGLDAWSSRVVAEDARRVQEQIGEAVARGDTELEYEFRAVMPGGGTRWFAGRARFDYDAGGQPVRMLGVNVDVDERRRAEEEREQHLADARQARAEAEAANRAKSQFLANMSHELRTPINAILGYTELLQMGIGGPVNEQQNAHLERVRASGRHLMGLVGELLDLAKVEAGQIEVERARVRAADTVNDALELVAPLAAERGIELRHIVAEHVAPEYWGDGDRTRQVLLNLLSNALKFTAPGGRVTVACATSEQAEDGVHTEVAGPWLRVDVEDTGIGIPDEKLAEIFDPFVQVESGYTRQTGGTGLGLTISRRLARLMGGDLVVHSEVGVGSCFSLWLPAAAPAEETADEAGWNDDAHAVAHLSEVGHALARRADAISRALGDRLRDSGPAGAQSLNRAELEDHAPTFLVDIGNSLIALDDGRGDPALLRDGSEIQRVIAELHGAQRARLGWTRQGLRQEFGILRQAVEQALRADLAATGGGARLDNALATVNRMLEKAEETSVRGWERSPSEAGRAEPPAPRE</sequence>
<dbReference type="EMBL" id="JACHIA010000002">
    <property type="protein sequence ID" value="MBB6069138.1"/>
    <property type="molecule type" value="Genomic_DNA"/>
</dbReference>
<dbReference type="GO" id="GO:0000155">
    <property type="term" value="F:phosphorelay sensor kinase activity"/>
    <property type="evidence" value="ECO:0007669"/>
    <property type="project" value="InterPro"/>
</dbReference>
<feature type="domain" description="PAC" evidence="10">
    <location>
        <begin position="555"/>
        <end position="607"/>
    </location>
</feature>
<proteinExistence type="predicted"/>
<organism evidence="11 12">
    <name type="scientific">Longimicrobium terrae</name>
    <dbReference type="NCBI Taxonomy" id="1639882"/>
    <lineage>
        <taxon>Bacteria</taxon>
        <taxon>Pseudomonadati</taxon>
        <taxon>Gemmatimonadota</taxon>
        <taxon>Longimicrobiia</taxon>
        <taxon>Longimicrobiales</taxon>
        <taxon>Longimicrobiaceae</taxon>
        <taxon>Longimicrobium</taxon>
    </lineage>
</organism>
<dbReference type="SUPFAM" id="SSF55781">
    <property type="entry name" value="GAF domain-like"/>
    <property type="match status" value="1"/>
</dbReference>
<dbReference type="PANTHER" id="PTHR43047:SF63">
    <property type="entry name" value="HISTIDINE KINASE"/>
    <property type="match status" value="1"/>
</dbReference>
<dbReference type="InterPro" id="IPR000014">
    <property type="entry name" value="PAS"/>
</dbReference>
<dbReference type="Pfam" id="PF08447">
    <property type="entry name" value="PAS_3"/>
    <property type="match status" value="1"/>
</dbReference>
<dbReference type="InterPro" id="IPR001610">
    <property type="entry name" value="PAC"/>
</dbReference>
<name>A0A841GUN1_9BACT</name>
<dbReference type="SMART" id="SM00387">
    <property type="entry name" value="HATPase_c"/>
    <property type="match status" value="1"/>
</dbReference>
<dbReference type="Pfam" id="PF01590">
    <property type="entry name" value="GAF"/>
    <property type="match status" value="1"/>
</dbReference>
<evidence type="ECO:0000256" key="5">
    <source>
        <dbReference type="ARBA" id="ARBA00022777"/>
    </source>
</evidence>
<dbReference type="Pfam" id="PF00512">
    <property type="entry name" value="HisKA"/>
    <property type="match status" value="1"/>
</dbReference>
<dbReference type="Gene3D" id="1.10.287.130">
    <property type="match status" value="1"/>
</dbReference>
<comment type="caution">
    <text evidence="11">The sequence shown here is derived from an EMBL/GenBank/DDBJ whole genome shotgun (WGS) entry which is preliminary data.</text>
</comment>
<dbReference type="InterPro" id="IPR036890">
    <property type="entry name" value="HATPase_C_sf"/>
</dbReference>
<keyword evidence="12" id="KW-1185">Reference proteome</keyword>